<keyword evidence="7" id="KW-1185">Reference proteome</keyword>
<keyword evidence="2 4" id="KW-0040">ANK repeat</keyword>
<dbReference type="Gene3D" id="1.20.80.10">
    <property type="match status" value="1"/>
</dbReference>
<comment type="caution">
    <text evidence="6">The sequence shown here is derived from an EMBL/GenBank/DDBJ whole genome shotgun (WGS) entry which is preliminary data.</text>
</comment>
<dbReference type="EMBL" id="JAHBMH010000044">
    <property type="protein sequence ID" value="KAK1936142.1"/>
    <property type="molecule type" value="Genomic_DNA"/>
</dbReference>
<organism evidence="6 7">
    <name type="scientific">Babesia divergens</name>
    <dbReference type="NCBI Taxonomy" id="32595"/>
    <lineage>
        <taxon>Eukaryota</taxon>
        <taxon>Sar</taxon>
        <taxon>Alveolata</taxon>
        <taxon>Apicomplexa</taxon>
        <taxon>Aconoidasida</taxon>
        <taxon>Piroplasmida</taxon>
        <taxon>Babesiidae</taxon>
        <taxon>Babesia</taxon>
    </lineage>
</organism>
<protein>
    <submittedName>
        <fullName evidence="6">Ankyrin repeat containing protein</fullName>
    </submittedName>
</protein>
<dbReference type="InterPro" id="IPR002110">
    <property type="entry name" value="Ankyrin_rpt"/>
</dbReference>
<dbReference type="PROSITE" id="PS50088">
    <property type="entry name" value="ANK_REPEAT"/>
    <property type="match status" value="1"/>
</dbReference>
<dbReference type="GO" id="GO:0000062">
    <property type="term" value="F:fatty-acyl-CoA binding"/>
    <property type="evidence" value="ECO:0007669"/>
    <property type="project" value="InterPro"/>
</dbReference>
<dbReference type="PROSITE" id="PS50297">
    <property type="entry name" value="ANK_REP_REGION"/>
    <property type="match status" value="1"/>
</dbReference>
<dbReference type="InterPro" id="IPR014352">
    <property type="entry name" value="FERM/acyl-CoA-bd_prot_sf"/>
</dbReference>
<evidence type="ECO:0000313" key="6">
    <source>
        <dbReference type="EMBL" id="KAK1936142.1"/>
    </source>
</evidence>
<dbReference type="PANTHER" id="PTHR24119">
    <property type="entry name" value="ACYL-COA-BINDING DOMAIN-CONTAINING PROTEIN 6"/>
    <property type="match status" value="1"/>
</dbReference>
<dbReference type="Pfam" id="PF12796">
    <property type="entry name" value="Ank_2"/>
    <property type="match status" value="1"/>
</dbReference>
<gene>
    <name evidence="6" type="ORF">X943_001654</name>
</gene>
<keyword evidence="3" id="KW-0446">Lipid-binding</keyword>
<evidence type="ECO:0000313" key="7">
    <source>
        <dbReference type="Proteomes" id="UP001195914"/>
    </source>
</evidence>
<dbReference type="PROSITE" id="PS51228">
    <property type="entry name" value="ACB_2"/>
    <property type="match status" value="1"/>
</dbReference>
<dbReference type="SUPFAM" id="SSF48403">
    <property type="entry name" value="Ankyrin repeat"/>
    <property type="match status" value="1"/>
</dbReference>
<evidence type="ECO:0000259" key="5">
    <source>
        <dbReference type="PROSITE" id="PS51228"/>
    </source>
</evidence>
<reference evidence="6" key="2">
    <citation type="submission" date="2021-05" db="EMBL/GenBank/DDBJ databases">
        <authorList>
            <person name="Pain A."/>
        </authorList>
    </citation>
    <scope>NUCLEOTIDE SEQUENCE</scope>
    <source>
        <strain evidence="6">1802A</strain>
    </source>
</reference>
<evidence type="ECO:0000256" key="2">
    <source>
        <dbReference type="ARBA" id="ARBA00023043"/>
    </source>
</evidence>
<evidence type="ECO:0000256" key="3">
    <source>
        <dbReference type="ARBA" id="ARBA00023121"/>
    </source>
</evidence>
<proteinExistence type="predicted"/>
<dbReference type="PANTHER" id="PTHR24119:SF0">
    <property type="entry name" value="ACYL-COA-BINDING DOMAIN-CONTAINING PROTEIN 6"/>
    <property type="match status" value="1"/>
</dbReference>
<dbReference type="InterPro" id="IPR000582">
    <property type="entry name" value="Acyl-CoA-binding_protein"/>
</dbReference>
<dbReference type="AlphaFoldDB" id="A0AAD9LHV9"/>
<name>A0AAD9LHV9_BABDI</name>
<feature type="repeat" description="ANK" evidence="4">
    <location>
        <begin position="169"/>
        <end position="201"/>
    </location>
</feature>
<dbReference type="PRINTS" id="PR00689">
    <property type="entry name" value="ACOABINDINGP"/>
</dbReference>
<evidence type="ECO:0000256" key="4">
    <source>
        <dbReference type="PROSITE-ProRule" id="PRU00023"/>
    </source>
</evidence>
<sequence length="252" mass="28675">MRCVTALRDALSRILCKRSIDESDINEFKRCCEVVAIRRAGDEIDDADFLKLYGYFKQAIVGDFNIKDTSDATESDLLKWTQWKKHKGMSKKEAMRAYINLVRQIYGHSDKEDTRYATVSSSYSRLKLNNEDVSDEDEGMFTLVAENHLGLLQMLLTEKPWLLSARTSEGLTALHIAADRGHLSIAKCLISHGADVNAVDNHGETPLFAAMEAQHHDMVALLQKAAGDQQINRYHNDLPIGYIIQERQQYRR</sequence>
<reference evidence="6" key="1">
    <citation type="journal article" date="2014" name="Nucleic Acids Res.">
        <title>The evolutionary dynamics of variant antigen genes in Babesia reveal a history of genomic innovation underlying host-parasite interaction.</title>
        <authorList>
            <person name="Jackson A.P."/>
            <person name="Otto T.D."/>
            <person name="Darby A."/>
            <person name="Ramaprasad A."/>
            <person name="Xia D."/>
            <person name="Echaide I.E."/>
            <person name="Farber M."/>
            <person name="Gahlot S."/>
            <person name="Gamble J."/>
            <person name="Gupta D."/>
            <person name="Gupta Y."/>
            <person name="Jackson L."/>
            <person name="Malandrin L."/>
            <person name="Malas T.B."/>
            <person name="Moussa E."/>
            <person name="Nair M."/>
            <person name="Reid A.J."/>
            <person name="Sanders M."/>
            <person name="Sharma J."/>
            <person name="Tracey A."/>
            <person name="Quail M.A."/>
            <person name="Weir W."/>
            <person name="Wastling J.M."/>
            <person name="Hall N."/>
            <person name="Willadsen P."/>
            <person name="Lingelbach K."/>
            <person name="Shiels B."/>
            <person name="Tait A."/>
            <person name="Berriman M."/>
            <person name="Allred D.R."/>
            <person name="Pain A."/>
        </authorList>
    </citation>
    <scope>NUCLEOTIDE SEQUENCE</scope>
    <source>
        <strain evidence="6">1802A</strain>
    </source>
</reference>
<dbReference type="InterPro" id="IPR035984">
    <property type="entry name" value="Acyl-CoA-binding_sf"/>
</dbReference>
<accession>A0AAD9LHV9</accession>
<evidence type="ECO:0000256" key="1">
    <source>
        <dbReference type="ARBA" id="ARBA00022737"/>
    </source>
</evidence>
<dbReference type="SMART" id="SM00248">
    <property type="entry name" value="ANK"/>
    <property type="match status" value="3"/>
</dbReference>
<feature type="domain" description="ACB" evidence="5">
    <location>
        <begin position="26"/>
        <end position="111"/>
    </location>
</feature>
<dbReference type="Gene3D" id="1.25.40.20">
    <property type="entry name" value="Ankyrin repeat-containing domain"/>
    <property type="match status" value="1"/>
</dbReference>
<dbReference type="InterPro" id="IPR036770">
    <property type="entry name" value="Ankyrin_rpt-contain_sf"/>
</dbReference>
<dbReference type="Pfam" id="PF00887">
    <property type="entry name" value="ACBP"/>
    <property type="match status" value="1"/>
</dbReference>
<dbReference type="SUPFAM" id="SSF47027">
    <property type="entry name" value="Acyl-CoA binding protein"/>
    <property type="match status" value="1"/>
</dbReference>
<dbReference type="Proteomes" id="UP001195914">
    <property type="component" value="Unassembled WGS sequence"/>
</dbReference>
<keyword evidence="1" id="KW-0677">Repeat</keyword>